<dbReference type="VEuPathDB" id="HostDB:ENSMFAG00000045348"/>
<evidence type="ECO:0000256" key="3">
    <source>
        <dbReference type="ARBA" id="ARBA00022525"/>
    </source>
</evidence>
<dbReference type="Bgee" id="ENSMFAG00000045348">
    <property type="expression patterns" value="Expressed in bone marrow and 13 other cell types or tissues"/>
</dbReference>
<dbReference type="InterPro" id="IPR012349">
    <property type="entry name" value="Split_barrel_FMN-bd"/>
</dbReference>
<dbReference type="GO" id="GO:0005615">
    <property type="term" value="C:extracellular space"/>
    <property type="evidence" value="ECO:0007669"/>
    <property type="project" value="Ensembl"/>
</dbReference>
<proteinExistence type="inferred from homology"/>
<comment type="subcellular location">
    <subcellularLocation>
        <location evidence="1">Secreted</location>
    </subcellularLocation>
</comment>
<dbReference type="AlphaFoldDB" id="A0A2K5VT40"/>
<dbReference type="STRING" id="9541.ENSMFAP00000027945"/>
<feature type="domain" description="CREG-like beta-barrel" evidence="6">
    <location>
        <begin position="150"/>
        <end position="272"/>
    </location>
</feature>
<name>A0A2K5VT40_MACFA</name>
<protein>
    <submittedName>
        <fullName evidence="7">Cellular repressor of E1A stimulateds 1</fullName>
    </submittedName>
</protein>
<keyword evidence="5" id="KW-0325">Glycoprotein</keyword>
<reference evidence="7" key="2">
    <citation type="submission" date="2025-08" db="UniProtKB">
        <authorList>
            <consortium name="Ensembl"/>
        </authorList>
    </citation>
    <scope>IDENTIFICATION</scope>
</reference>
<organism evidence="7 8">
    <name type="scientific">Macaca fascicularis</name>
    <name type="common">Crab-eating macaque</name>
    <name type="synonym">Cynomolgus monkey</name>
    <dbReference type="NCBI Taxonomy" id="9541"/>
    <lineage>
        <taxon>Eukaryota</taxon>
        <taxon>Metazoa</taxon>
        <taxon>Chordata</taxon>
        <taxon>Craniata</taxon>
        <taxon>Vertebrata</taxon>
        <taxon>Euteleostomi</taxon>
        <taxon>Mammalia</taxon>
        <taxon>Eutheria</taxon>
        <taxon>Euarchontoglires</taxon>
        <taxon>Primates</taxon>
        <taxon>Haplorrhini</taxon>
        <taxon>Catarrhini</taxon>
        <taxon>Cercopithecidae</taxon>
        <taxon>Cercopithecinae</taxon>
        <taxon>Macaca</taxon>
    </lineage>
</organism>
<dbReference type="Ensembl" id="ENSMFAT00000002132.2">
    <property type="protein sequence ID" value="ENSMFAP00000027945.2"/>
    <property type="gene ID" value="ENSMFAG00000045348.2"/>
</dbReference>
<dbReference type="InterPro" id="IPR055343">
    <property type="entry name" value="CREG_beta-barrel"/>
</dbReference>
<sequence>MNQSRLPQVAERQRDPAPCIVLSSDWHIAERRGLGAPGSRWVAAGVGAWDSGWRYRHGLASPRVRARPARRPAGVDAVGAARVARAGSRWPGPRGLGRGLAAAAATTPRGRGARGPLRDARLRLGRSGHHLYAGGGARPALRRRALAQRRAPGAGSGVPYFYLSPLQLSVNNLQENPYATLTMTLAQTNFCKKHGFDPQSPLCAHIILSGTVTKVNETEMDIAKHSLFIRHPEMKTWPSSHNWFFAKLNITSIWVLDYFGGPKIVTPEEYYNVTVQ</sequence>
<dbReference type="Proteomes" id="UP000233100">
    <property type="component" value="Chromosome 1"/>
</dbReference>
<dbReference type="PANTHER" id="PTHR13343:SF21">
    <property type="entry name" value="PROTEIN CREG1"/>
    <property type="match status" value="1"/>
</dbReference>
<keyword evidence="8" id="KW-1185">Reference proteome</keyword>
<dbReference type="GO" id="GO:0005737">
    <property type="term" value="C:cytoplasm"/>
    <property type="evidence" value="ECO:0007669"/>
    <property type="project" value="UniProtKB-ARBA"/>
</dbReference>
<dbReference type="PANTHER" id="PTHR13343">
    <property type="entry name" value="CREG1 PROTEIN"/>
    <property type="match status" value="1"/>
</dbReference>
<evidence type="ECO:0000256" key="2">
    <source>
        <dbReference type="ARBA" id="ARBA00009230"/>
    </source>
</evidence>
<evidence type="ECO:0000313" key="7">
    <source>
        <dbReference type="Ensembl" id="ENSMFAP00000027945.2"/>
    </source>
</evidence>
<keyword evidence="3" id="KW-0964">Secreted</keyword>
<keyword evidence="4" id="KW-0732">Signal</keyword>
<dbReference type="GeneTree" id="ENSGT00390000005914"/>
<evidence type="ECO:0000256" key="4">
    <source>
        <dbReference type="ARBA" id="ARBA00022729"/>
    </source>
</evidence>
<evidence type="ECO:0000259" key="6">
    <source>
        <dbReference type="Pfam" id="PF13883"/>
    </source>
</evidence>
<reference evidence="7 8" key="1">
    <citation type="submission" date="2013-03" db="EMBL/GenBank/DDBJ databases">
        <authorList>
            <person name="Warren W."/>
            <person name="Wilson R.K."/>
        </authorList>
    </citation>
    <scope>NUCLEOTIDE SEQUENCE</scope>
</reference>
<evidence type="ECO:0000256" key="5">
    <source>
        <dbReference type="ARBA" id="ARBA00023180"/>
    </source>
</evidence>
<evidence type="ECO:0000256" key="1">
    <source>
        <dbReference type="ARBA" id="ARBA00004613"/>
    </source>
</evidence>
<comment type="similarity">
    <text evidence="2">Belongs to the CREG family.</text>
</comment>
<dbReference type="FunFam" id="2.30.110.10:FF:000004">
    <property type="entry name" value="Cellular repressor of E1A-stimulated genes 1"/>
    <property type="match status" value="1"/>
</dbReference>
<dbReference type="Gene3D" id="2.30.110.10">
    <property type="entry name" value="Electron Transport, Fmn-binding Protein, Chain A"/>
    <property type="match status" value="1"/>
</dbReference>
<dbReference type="Pfam" id="PF13883">
    <property type="entry name" value="CREG_beta-barrel"/>
    <property type="match status" value="1"/>
</dbReference>
<gene>
    <name evidence="7" type="primary">CREG1</name>
</gene>
<reference evidence="7" key="3">
    <citation type="submission" date="2025-09" db="UniProtKB">
        <authorList>
            <consortium name="Ensembl"/>
        </authorList>
    </citation>
    <scope>IDENTIFICATION</scope>
</reference>
<evidence type="ECO:0000313" key="8">
    <source>
        <dbReference type="Proteomes" id="UP000233100"/>
    </source>
</evidence>
<dbReference type="SUPFAM" id="SSF50475">
    <property type="entry name" value="FMN-binding split barrel"/>
    <property type="match status" value="1"/>
</dbReference>
<dbReference type="GO" id="GO:0012505">
    <property type="term" value="C:endomembrane system"/>
    <property type="evidence" value="ECO:0007669"/>
    <property type="project" value="UniProtKB-ARBA"/>
</dbReference>
<accession>A0A2K5VT40</accession>